<feature type="compositionally biased region" description="Polar residues" evidence="8">
    <location>
        <begin position="485"/>
        <end position="494"/>
    </location>
</feature>
<feature type="domain" description="Nmd3 N-terminal" evidence="9">
    <location>
        <begin position="8"/>
        <end position="225"/>
    </location>
</feature>
<comment type="function">
    <text evidence="7">Acts as an adapter for the XPO1/CRM1-mediated export of the 60S ribosomal subunit.</text>
</comment>
<keyword evidence="3 7" id="KW-0813">Transport</keyword>
<dbReference type="GO" id="GO:0015031">
    <property type="term" value="P:protein transport"/>
    <property type="evidence" value="ECO:0007669"/>
    <property type="project" value="UniProtKB-KW"/>
</dbReference>
<dbReference type="InterPro" id="IPR039768">
    <property type="entry name" value="Nmd3"/>
</dbReference>
<evidence type="ECO:0000256" key="6">
    <source>
        <dbReference type="ARBA" id="ARBA00023242"/>
    </source>
</evidence>
<protein>
    <recommendedName>
        <fullName evidence="2 7">60S ribosomal export protein NMD3</fullName>
    </recommendedName>
</protein>
<dbReference type="GO" id="GO:0005737">
    <property type="term" value="C:cytoplasm"/>
    <property type="evidence" value="ECO:0007669"/>
    <property type="project" value="UniProtKB-SubCell"/>
</dbReference>
<feature type="region of interest" description="Disordered" evidence="8">
    <location>
        <begin position="443"/>
        <end position="494"/>
    </location>
</feature>
<name>A0A642V1E5_9ASCO</name>
<feature type="compositionally biased region" description="Acidic residues" evidence="8">
    <location>
        <begin position="447"/>
        <end position="464"/>
    </location>
</feature>
<evidence type="ECO:0000259" key="11">
    <source>
        <dbReference type="Pfam" id="PF21193"/>
    </source>
</evidence>
<comment type="similarity">
    <text evidence="1 7">Belongs to the NMD3 family.</text>
</comment>
<dbReference type="PANTHER" id="PTHR12746:SF2">
    <property type="entry name" value="60S RIBOSOMAL EXPORT PROTEIN NMD3"/>
    <property type="match status" value="1"/>
</dbReference>
<accession>A0A642V1E5</accession>
<gene>
    <name evidence="12" type="ORF">TRICI_004295</name>
</gene>
<evidence type="ECO:0000313" key="12">
    <source>
        <dbReference type="EMBL" id="KAA8909910.1"/>
    </source>
</evidence>
<evidence type="ECO:0000259" key="9">
    <source>
        <dbReference type="Pfam" id="PF04981"/>
    </source>
</evidence>
<feature type="compositionally biased region" description="Basic and acidic residues" evidence="8">
    <location>
        <begin position="465"/>
        <end position="474"/>
    </location>
</feature>
<reference evidence="12" key="1">
    <citation type="journal article" date="2019" name="G3 (Bethesda)">
        <title>Genome Assemblies of Two Rare Opportunistic Yeast Pathogens: Diutina rugosa (syn. Candida rugosa) and Trichomonascus ciferrii (syn. Candida ciferrii).</title>
        <authorList>
            <person name="Mixao V."/>
            <person name="Saus E."/>
            <person name="Hansen A.P."/>
            <person name="Lass-Florl C."/>
            <person name="Gabaldon T."/>
        </authorList>
    </citation>
    <scope>NUCLEOTIDE SEQUENCE</scope>
    <source>
        <strain evidence="12">CBS 4856</strain>
    </source>
</reference>
<dbReference type="GO" id="GO:0043023">
    <property type="term" value="F:ribosomal large subunit binding"/>
    <property type="evidence" value="ECO:0007669"/>
    <property type="project" value="InterPro"/>
</dbReference>
<evidence type="ECO:0000256" key="1">
    <source>
        <dbReference type="ARBA" id="ARBA00009794"/>
    </source>
</evidence>
<keyword evidence="6 7" id="KW-0539">Nucleus</keyword>
<feature type="domain" description="60S ribosomal export protein NMD3 SH3" evidence="11">
    <location>
        <begin position="228"/>
        <end position="275"/>
    </location>
</feature>
<keyword evidence="5 7" id="KW-0653">Protein transport</keyword>
<dbReference type="InterPro" id="IPR048898">
    <property type="entry name" value="OB_NMD3"/>
</dbReference>
<evidence type="ECO:0000256" key="3">
    <source>
        <dbReference type="ARBA" id="ARBA00022448"/>
    </source>
</evidence>
<feature type="domain" description="60S ribosomal export protein NMD3 OB-fold" evidence="10">
    <location>
        <begin position="292"/>
        <end position="377"/>
    </location>
</feature>
<evidence type="ECO:0000256" key="2">
    <source>
        <dbReference type="ARBA" id="ARBA00017035"/>
    </source>
</evidence>
<dbReference type="VEuPathDB" id="FungiDB:TRICI_004295"/>
<dbReference type="AlphaFoldDB" id="A0A642V1E5"/>
<dbReference type="GO" id="GO:0005634">
    <property type="term" value="C:nucleus"/>
    <property type="evidence" value="ECO:0007669"/>
    <property type="project" value="UniProtKB-SubCell"/>
</dbReference>
<keyword evidence="4 7" id="KW-0963">Cytoplasm</keyword>
<evidence type="ECO:0000259" key="10">
    <source>
        <dbReference type="Pfam" id="PF21192"/>
    </source>
</evidence>
<comment type="subcellular location">
    <subcellularLocation>
        <location evidence="7">Cytoplasm</location>
    </subcellularLocation>
    <subcellularLocation>
        <location evidence="7">Nucleus</location>
    </subcellularLocation>
</comment>
<dbReference type="OrthoDB" id="203821at2759"/>
<dbReference type="Proteomes" id="UP000761534">
    <property type="component" value="Unassembled WGS sequence"/>
</dbReference>
<evidence type="ECO:0000256" key="4">
    <source>
        <dbReference type="ARBA" id="ARBA00022490"/>
    </source>
</evidence>
<comment type="caution">
    <text evidence="12">The sequence shown here is derived from an EMBL/GenBank/DDBJ whole genome shotgun (WGS) entry which is preliminary data.</text>
</comment>
<evidence type="ECO:0000256" key="5">
    <source>
        <dbReference type="ARBA" id="ARBA00022927"/>
    </source>
</evidence>
<organism evidence="12 13">
    <name type="scientific">Trichomonascus ciferrii</name>
    <dbReference type="NCBI Taxonomy" id="44093"/>
    <lineage>
        <taxon>Eukaryota</taxon>
        <taxon>Fungi</taxon>
        <taxon>Dikarya</taxon>
        <taxon>Ascomycota</taxon>
        <taxon>Saccharomycotina</taxon>
        <taxon>Dipodascomycetes</taxon>
        <taxon>Dipodascales</taxon>
        <taxon>Trichomonascaceae</taxon>
        <taxon>Trichomonascus</taxon>
        <taxon>Trichomonascus ciferrii complex</taxon>
    </lineage>
</organism>
<dbReference type="Pfam" id="PF21192">
    <property type="entry name" value="OB_NMD3"/>
    <property type="match status" value="1"/>
</dbReference>
<sequence>MTSSGGMAMCTECICLQVDITEDVQKQGTITFCKNCGRLLIPPNNWIYAPRESRELLGACLKRLRGLSKLRLMDASYLWTEPHSRRTKIKITVQGEAKQFQNTIVQQDFVAEFYEASNQCPDCAKSFTHNKWVATIQIRQKVEHKKTFFYLEQLILKNHAHKNTVSIQESREGLDFFYSERNSAVKMLEFLQGVIPMKWKKSEEFISQDVHTSNKSYKFTYSVDIVPICKEDLVVLPKKLAKSLGNINQLTLCYRIGNTVHLIDPINLQTAELNPTVYYRSPFNSLSSAHYMTEFVVLDIEPAGPANNKFTLADATVARVADLGKNDTTYYVRTHLGGILHPGDNAMGYMLTNANFNSDLWDELDESKIPDVILVKKSYSNKEKKRKRNWKLKRMAKEYNDVEAMPKGGKSKDVTMRNQKDYEEFMRELEEDPEFRSEINLYKVEGDDTQSEITHDDEDNDEDIEIKLDELKLEDSDEEEENSDQQSSDGIVEE</sequence>
<evidence type="ECO:0000313" key="13">
    <source>
        <dbReference type="Proteomes" id="UP000761534"/>
    </source>
</evidence>
<proteinExistence type="inferred from homology"/>
<evidence type="ECO:0000256" key="7">
    <source>
        <dbReference type="RuleBase" id="RU364108"/>
    </source>
</evidence>
<dbReference type="InterPro" id="IPR048899">
    <property type="entry name" value="NMD_SH3"/>
</dbReference>
<dbReference type="EMBL" id="SWFS01000330">
    <property type="protein sequence ID" value="KAA8909910.1"/>
    <property type="molecule type" value="Genomic_DNA"/>
</dbReference>
<dbReference type="GO" id="GO:0000055">
    <property type="term" value="P:ribosomal large subunit export from nucleus"/>
    <property type="evidence" value="ECO:0007669"/>
    <property type="project" value="TreeGrafter"/>
</dbReference>
<dbReference type="Pfam" id="PF04981">
    <property type="entry name" value="NMD3"/>
    <property type="match status" value="1"/>
</dbReference>
<dbReference type="Pfam" id="PF21193">
    <property type="entry name" value="NMD_SH3"/>
    <property type="match status" value="1"/>
</dbReference>
<dbReference type="PANTHER" id="PTHR12746">
    <property type="entry name" value="NONSENSE-MEDIATED MRNA DECAY PROTEIN 3"/>
    <property type="match status" value="1"/>
</dbReference>
<evidence type="ECO:0000256" key="8">
    <source>
        <dbReference type="SAM" id="MobiDB-lite"/>
    </source>
</evidence>
<dbReference type="InterPro" id="IPR007064">
    <property type="entry name" value="Nmd3_N"/>
</dbReference>
<keyword evidence="13" id="KW-1185">Reference proteome</keyword>